<dbReference type="Pfam" id="PF13566">
    <property type="entry name" value="DUF4130"/>
    <property type="match status" value="1"/>
</dbReference>
<dbReference type="RefSeq" id="WP_148908673.1">
    <property type="nucleotide sequence ID" value="NZ_VNHX01000010.1"/>
</dbReference>
<protein>
    <submittedName>
        <fullName evidence="2">Putative DNA metabolism protein</fullName>
    </submittedName>
</protein>
<dbReference type="InterPro" id="IPR025404">
    <property type="entry name" value="DUF4130"/>
</dbReference>
<proteinExistence type="predicted"/>
<organism evidence="2 3">
    <name type="scientific">Sphingobacterium allocomposti</name>
    <dbReference type="NCBI Taxonomy" id="415956"/>
    <lineage>
        <taxon>Bacteria</taxon>
        <taxon>Pseudomonadati</taxon>
        <taxon>Bacteroidota</taxon>
        <taxon>Sphingobacteriia</taxon>
        <taxon>Sphingobacteriales</taxon>
        <taxon>Sphingobacteriaceae</taxon>
        <taxon>Sphingobacterium</taxon>
    </lineage>
</organism>
<dbReference type="Proteomes" id="UP000325105">
    <property type="component" value="Unassembled WGS sequence"/>
</dbReference>
<dbReference type="EMBL" id="VNHX01000010">
    <property type="protein sequence ID" value="TYP95757.1"/>
    <property type="molecule type" value="Genomic_DNA"/>
</dbReference>
<name>A0A5S5DIJ0_9SPHI</name>
<accession>A0A5S5DIJ0</accession>
<sequence length="258" mass="30783">MNRSQVVLYVDGTWESVLTAAFDVFAHKFFPLDLRLLSNGQSDLFAATHHVVSDAKKADRVRKGLTVRDRNVYNDLWWVYLSELPGSLLLILRAIMYYFDSVQPVNTNYQDPRILQISNIVRSVSREKHRMKAFVRFRRLEDGVYFALIAPDFNVLPLIYRHFADRYADQQWLIYDQKRNYGIYYDLKDVSEVYFSAAEPFKPHAVEQHDATEEQTYDSLWKVYFSAVNIEERKNMKLHIRHVPRRYWRFLNEKTPRT</sequence>
<dbReference type="NCBIfam" id="TIGR03915">
    <property type="entry name" value="SAM_7_link_chp"/>
    <property type="match status" value="1"/>
</dbReference>
<dbReference type="OrthoDB" id="5290748at2"/>
<evidence type="ECO:0000259" key="1">
    <source>
        <dbReference type="Pfam" id="PF13566"/>
    </source>
</evidence>
<feature type="domain" description="DUF4130" evidence="1">
    <location>
        <begin position="89"/>
        <end position="253"/>
    </location>
</feature>
<reference evidence="2 3" key="1">
    <citation type="submission" date="2019-07" db="EMBL/GenBank/DDBJ databases">
        <title>Genomic Encyclopedia of Archaeal and Bacterial Type Strains, Phase II (KMG-II): from individual species to whole genera.</title>
        <authorList>
            <person name="Goeker M."/>
        </authorList>
    </citation>
    <scope>NUCLEOTIDE SEQUENCE [LARGE SCALE GENOMIC DNA]</scope>
    <source>
        <strain evidence="2 3">DSM 18850</strain>
    </source>
</reference>
<comment type="caution">
    <text evidence="2">The sequence shown here is derived from an EMBL/GenBank/DDBJ whole genome shotgun (WGS) entry which is preliminary data.</text>
</comment>
<evidence type="ECO:0000313" key="2">
    <source>
        <dbReference type="EMBL" id="TYP95757.1"/>
    </source>
</evidence>
<evidence type="ECO:0000313" key="3">
    <source>
        <dbReference type="Proteomes" id="UP000325105"/>
    </source>
</evidence>
<dbReference type="InterPro" id="IPR023875">
    <property type="entry name" value="DNA_repair_put"/>
</dbReference>
<gene>
    <name evidence="2" type="ORF">BC792_11085</name>
</gene>
<dbReference type="AlphaFoldDB" id="A0A5S5DIJ0"/>
<keyword evidence="3" id="KW-1185">Reference proteome</keyword>